<comment type="cofactor">
    <cofactor evidence="6">
        <name>Zn(2+)</name>
        <dbReference type="ChEBI" id="CHEBI:29105"/>
    </cofactor>
    <text evidence="6">Binds 1 zinc ion.</text>
</comment>
<keyword evidence="4 6" id="KW-0862">Zinc</keyword>
<dbReference type="Gene3D" id="1.10.1370.30">
    <property type="match status" value="1"/>
</dbReference>
<dbReference type="STRING" id="1405.B7492_13915"/>
<comment type="caution">
    <text evidence="8">The sequence shown here is derived from an EMBL/GenBank/DDBJ whole genome shotgun (WGS) entry which is preliminary data.</text>
</comment>
<dbReference type="GO" id="GO:0006518">
    <property type="term" value="P:peptide metabolic process"/>
    <property type="evidence" value="ECO:0007669"/>
    <property type="project" value="TreeGrafter"/>
</dbReference>
<dbReference type="Pfam" id="PF01432">
    <property type="entry name" value="Peptidase_M3"/>
    <property type="match status" value="1"/>
</dbReference>
<keyword evidence="1 6" id="KW-0645">Protease</keyword>
<dbReference type="NCBIfam" id="TIGR02289">
    <property type="entry name" value="M3_not_pepF"/>
    <property type="match status" value="1"/>
</dbReference>
<organism evidence="8 10">
    <name type="scientific">Bacillus clarus</name>
    <dbReference type="NCBI Taxonomy" id="2338372"/>
    <lineage>
        <taxon>Bacteria</taxon>
        <taxon>Bacillati</taxon>
        <taxon>Bacillota</taxon>
        <taxon>Bacilli</taxon>
        <taxon>Bacillales</taxon>
        <taxon>Bacillaceae</taxon>
        <taxon>Bacillus</taxon>
        <taxon>Bacillus cereus group</taxon>
    </lineage>
</organism>
<gene>
    <name evidence="9" type="ORF">D0U04_23605</name>
    <name evidence="8" type="ORF">DJ93_5022</name>
</gene>
<evidence type="ECO:0000256" key="5">
    <source>
        <dbReference type="ARBA" id="ARBA00023049"/>
    </source>
</evidence>
<dbReference type="PANTHER" id="PTHR11804:SF48">
    <property type="entry name" value="PUTATIVE-RELATED"/>
    <property type="match status" value="1"/>
</dbReference>
<dbReference type="AlphaFoldDB" id="A0A090YW54"/>
<dbReference type="PANTHER" id="PTHR11804">
    <property type="entry name" value="PROTEASE M3 THIMET OLIGOPEPTIDASE-RELATED"/>
    <property type="match status" value="1"/>
</dbReference>
<protein>
    <submittedName>
        <fullName evidence="9">M3 family oligoendopeptidase</fullName>
    </submittedName>
    <submittedName>
        <fullName evidence="8">Oligoendopeptidase, M3 family protein</fullName>
    </submittedName>
</protein>
<dbReference type="GO" id="GO:0046872">
    <property type="term" value="F:metal ion binding"/>
    <property type="evidence" value="ECO:0007669"/>
    <property type="project" value="UniProtKB-UniRule"/>
</dbReference>
<dbReference type="Proteomes" id="UP000029389">
    <property type="component" value="Unassembled WGS sequence"/>
</dbReference>
<evidence type="ECO:0000259" key="7">
    <source>
        <dbReference type="Pfam" id="PF01432"/>
    </source>
</evidence>
<dbReference type="EMBL" id="JMQC01000008">
    <property type="protein sequence ID" value="KFN02203.1"/>
    <property type="molecule type" value="Genomic_DNA"/>
</dbReference>
<dbReference type="InterPro" id="IPR045090">
    <property type="entry name" value="Pept_M3A_M3B"/>
</dbReference>
<dbReference type="InterPro" id="IPR001567">
    <property type="entry name" value="Pept_M3A_M3B_dom"/>
</dbReference>
<reference evidence="8 10" key="1">
    <citation type="submission" date="2014-04" db="EMBL/GenBank/DDBJ databases">
        <authorList>
            <person name="Bishop-Lilly K.A."/>
            <person name="Broomall S.M."/>
            <person name="Chain P.S."/>
            <person name="Chertkov O."/>
            <person name="Coyne S.R."/>
            <person name="Daligault H.E."/>
            <person name="Davenport K.W."/>
            <person name="Erkkila T."/>
            <person name="Frey K.G."/>
            <person name="Gibbons H.S."/>
            <person name="Gu W."/>
            <person name="Jaissle J."/>
            <person name="Johnson S.L."/>
            <person name="Koroleva G.I."/>
            <person name="Ladner J.T."/>
            <person name="Lo C.-C."/>
            <person name="Minogue T.D."/>
            <person name="Munk C."/>
            <person name="Palacios G.F."/>
            <person name="Redden C.L."/>
            <person name="Rosenzweig C.N."/>
            <person name="Scholz M.B."/>
            <person name="Teshima H."/>
            <person name="Xu Y."/>
        </authorList>
    </citation>
    <scope>NUCLEOTIDE SEQUENCE [LARGE SCALE GENOMIC DNA]</scope>
    <source>
        <strain evidence="8 10">BHP</strain>
    </source>
</reference>
<evidence type="ECO:0000313" key="11">
    <source>
        <dbReference type="Proteomes" id="UP000264294"/>
    </source>
</evidence>
<dbReference type="Proteomes" id="UP000264294">
    <property type="component" value="Unassembled WGS sequence"/>
</dbReference>
<keyword evidence="11" id="KW-1185">Reference proteome</keyword>
<evidence type="ECO:0000256" key="3">
    <source>
        <dbReference type="ARBA" id="ARBA00022801"/>
    </source>
</evidence>
<reference evidence="9 11" key="2">
    <citation type="submission" date="2018-08" db="EMBL/GenBank/DDBJ databases">
        <title>Bacillus clarus sp. nov. strain PS00077A.</title>
        <authorList>
            <person name="Mendez Acevedo M."/>
            <person name="Carroll L."/>
            <person name="Mukherjee M."/>
            <person name="Wiedmann M."/>
            <person name="Kovac J."/>
        </authorList>
    </citation>
    <scope>NUCLEOTIDE SEQUENCE [LARGE SCALE GENOMIC DNA]</scope>
    <source>
        <strain evidence="9 11">PS00077A</strain>
    </source>
</reference>
<keyword evidence="5 6" id="KW-0482">Metalloprotease</keyword>
<dbReference type="RefSeq" id="WP_042983798.1">
    <property type="nucleotide sequence ID" value="NZ_JMQC01000008.1"/>
</dbReference>
<evidence type="ECO:0000313" key="10">
    <source>
        <dbReference type="Proteomes" id="UP000029389"/>
    </source>
</evidence>
<evidence type="ECO:0000256" key="1">
    <source>
        <dbReference type="ARBA" id="ARBA00022670"/>
    </source>
</evidence>
<proteinExistence type="inferred from homology"/>
<keyword evidence="3 6" id="KW-0378">Hydrolase</keyword>
<dbReference type="EMBL" id="QVOD01000041">
    <property type="protein sequence ID" value="RFT63952.1"/>
    <property type="molecule type" value="Genomic_DNA"/>
</dbReference>
<feature type="domain" description="Peptidase M3A/M3B catalytic" evidence="7">
    <location>
        <begin position="163"/>
        <end position="549"/>
    </location>
</feature>
<dbReference type="GO" id="GO:0004222">
    <property type="term" value="F:metalloendopeptidase activity"/>
    <property type="evidence" value="ECO:0007669"/>
    <property type="project" value="InterPro"/>
</dbReference>
<evidence type="ECO:0000256" key="2">
    <source>
        <dbReference type="ARBA" id="ARBA00022723"/>
    </source>
</evidence>
<dbReference type="InterPro" id="IPR011976">
    <property type="entry name" value="Pept_M3B_oligopep-rel"/>
</dbReference>
<evidence type="ECO:0000256" key="6">
    <source>
        <dbReference type="RuleBase" id="RU003435"/>
    </source>
</evidence>
<dbReference type="PATRIC" id="fig|1405.8.peg.5175"/>
<evidence type="ECO:0000256" key="4">
    <source>
        <dbReference type="ARBA" id="ARBA00022833"/>
    </source>
</evidence>
<evidence type="ECO:0000313" key="9">
    <source>
        <dbReference type="EMBL" id="RFT63952.1"/>
    </source>
</evidence>
<dbReference type="SUPFAM" id="SSF55486">
    <property type="entry name" value="Metalloproteases ('zincins'), catalytic domain"/>
    <property type="match status" value="1"/>
</dbReference>
<dbReference type="GO" id="GO:0006508">
    <property type="term" value="P:proteolysis"/>
    <property type="evidence" value="ECO:0007669"/>
    <property type="project" value="UniProtKB-KW"/>
</dbReference>
<comment type="similarity">
    <text evidence="6">Belongs to the peptidase M3 family.</text>
</comment>
<sequence>MQRLNMIDIGNVLELEKALSALLDIPISSKLDLENWLKEQSKLIWEIEEQLRSHYIAFQCKTDNQEIKDTFEYDQQHVRPLLKRYQNLYDNKYLESPFRMELDSKVYGLLDTKIQNAQTLFCEKNIELEIKEDKFVTAYFEITGGLTAIWDGEEKTITELQSYLQDPNRDTRKKAKTLISEQFLSVEKDLQQILNELIIIRHQKAKNIQLGNYRDYMFKKYERFDYTPGDCYELAESMRKYVVPLKDKILHEKKEKLQVDTLRPWDVAAVAPNQKMLKPIGNEKELIEKSTYIFDKLDREFSSLLNHMHKNNCLDLGSRKGKAAGGFCEYLPASQLSFIFMNLNYTQDDILTFIHEMGHSIHNECIKGLELRQYKEIPAETAELASMTMELFSVEYWDTFYKDAEDLKQAKIEFFKSVIMYLPNMLIVDQFQHWLYENPKHTSGERNKKYLDLQKTYQSNVVHIDGYENWLATGWLPVLHIFEVPFYYIEYAIAQLGALQMYKQYKDNPKQALENYKKALSLGSSKSIKEVYGTAGIRFDFSGDTIKELMAFVEDELELLERI</sequence>
<dbReference type="CDD" id="cd09606">
    <property type="entry name" value="M3B_PepF"/>
    <property type="match status" value="1"/>
</dbReference>
<evidence type="ECO:0000313" key="8">
    <source>
        <dbReference type="EMBL" id="KFN02203.1"/>
    </source>
</evidence>
<accession>A0A090YW54</accession>
<name>A0A090YW54_9BACI</name>
<keyword evidence="2 6" id="KW-0479">Metal-binding</keyword>